<protein>
    <submittedName>
        <fullName evidence="2">Uncharacterized protein</fullName>
    </submittedName>
</protein>
<accession>A0A1L9UDY9</accession>
<keyword evidence="3" id="KW-1185">Reference proteome</keyword>
<dbReference type="OrthoDB" id="2740448at2759"/>
<dbReference type="OMA" id="FRICAAH"/>
<feature type="compositionally biased region" description="Polar residues" evidence="1">
    <location>
        <begin position="20"/>
        <end position="34"/>
    </location>
</feature>
<proteinExistence type="predicted"/>
<dbReference type="Proteomes" id="UP000184499">
    <property type="component" value="Unassembled WGS sequence"/>
</dbReference>
<dbReference type="GeneID" id="93573606"/>
<dbReference type="RefSeq" id="XP_067477129.1">
    <property type="nucleotide sequence ID" value="XM_067621118.1"/>
</dbReference>
<evidence type="ECO:0000256" key="1">
    <source>
        <dbReference type="SAM" id="MobiDB-lite"/>
    </source>
</evidence>
<gene>
    <name evidence="2" type="ORF">ASPBRDRAFT_197595</name>
</gene>
<dbReference type="EMBL" id="KV878687">
    <property type="protein sequence ID" value="OJJ69880.1"/>
    <property type="molecule type" value="Genomic_DNA"/>
</dbReference>
<dbReference type="AlphaFoldDB" id="A0A1L9UDY9"/>
<organism evidence="2 3">
    <name type="scientific">Aspergillus brasiliensis (strain CBS 101740 / IMI 381727 / IBT 21946)</name>
    <dbReference type="NCBI Taxonomy" id="767769"/>
    <lineage>
        <taxon>Eukaryota</taxon>
        <taxon>Fungi</taxon>
        <taxon>Dikarya</taxon>
        <taxon>Ascomycota</taxon>
        <taxon>Pezizomycotina</taxon>
        <taxon>Eurotiomycetes</taxon>
        <taxon>Eurotiomycetidae</taxon>
        <taxon>Eurotiales</taxon>
        <taxon>Aspergillaceae</taxon>
        <taxon>Aspergillus</taxon>
        <taxon>Aspergillus subgen. Circumdati</taxon>
    </lineage>
</organism>
<feature type="region of interest" description="Disordered" evidence="1">
    <location>
        <begin position="1"/>
        <end position="34"/>
    </location>
</feature>
<name>A0A1L9UDY9_ASPBC</name>
<evidence type="ECO:0000313" key="3">
    <source>
        <dbReference type="Proteomes" id="UP000184499"/>
    </source>
</evidence>
<dbReference type="STRING" id="767769.A0A1L9UDY9"/>
<evidence type="ECO:0000313" key="2">
    <source>
        <dbReference type="EMBL" id="OJJ69880.1"/>
    </source>
</evidence>
<sequence length="185" mass="20517">MESSSPSPLIPPDGTDSKDTTIGSPSTSQVTVSDLKGSSISPSLWYRLHVLMFDLSNFSNASSSKRLASVIDPSFIGKPYFTEEEAEKVKCTVINSTGSTFSQSLEEGLNERLERRNKKRVESGDYRVCAAHDLAPLMARALGVDLKQMAKDKEFAELVEKKGLNLKEATWRGLKRKSFSPKKRR</sequence>
<dbReference type="VEuPathDB" id="FungiDB:ASPBRDRAFT_197595"/>
<reference evidence="3" key="1">
    <citation type="journal article" date="2017" name="Genome Biol.">
        <title>Comparative genomics reveals high biological diversity and specific adaptations in the industrially and medically important fungal genus Aspergillus.</title>
        <authorList>
            <person name="de Vries R.P."/>
            <person name="Riley R."/>
            <person name="Wiebenga A."/>
            <person name="Aguilar-Osorio G."/>
            <person name="Amillis S."/>
            <person name="Uchima C.A."/>
            <person name="Anderluh G."/>
            <person name="Asadollahi M."/>
            <person name="Askin M."/>
            <person name="Barry K."/>
            <person name="Battaglia E."/>
            <person name="Bayram O."/>
            <person name="Benocci T."/>
            <person name="Braus-Stromeyer S.A."/>
            <person name="Caldana C."/>
            <person name="Canovas D."/>
            <person name="Cerqueira G.C."/>
            <person name="Chen F."/>
            <person name="Chen W."/>
            <person name="Choi C."/>
            <person name="Clum A."/>
            <person name="Dos Santos R.A."/>
            <person name="Damasio A.R."/>
            <person name="Diallinas G."/>
            <person name="Emri T."/>
            <person name="Fekete E."/>
            <person name="Flipphi M."/>
            <person name="Freyberg S."/>
            <person name="Gallo A."/>
            <person name="Gournas C."/>
            <person name="Habgood R."/>
            <person name="Hainaut M."/>
            <person name="Harispe M.L."/>
            <person name="Henrissat B."/>
            <person name="Hilden K.S."/>
            <person name="Hope R."/>
            <person name="Hossain A."/>
            <person name="Karabika E."/>
            <person name="Karaffa L."/>
            <person name="Karanyi Z."/>
            <person name="Krasevec N."/>
            <person name="Kuo A."/>
            <person name="Kusch H."/>
            <person name="LaButti K."/>
            <person name="Lagendijk E.L."/>
            <person name="Lapidus A."/>
            <person name="Levasseur A."/>
            <person name="Lindquist E."/>
            <person name="Lipzen A."/>
            <person name="Logrieco A.F."/>
            <person name="MacCabe A."/>
            <person name="Maekelae M.R."/>
            <person name="Malavazi I."/>
            <person name="Melin P."/>
            <person name="Meyer V."/>
            <person name="Mielnichuk N."/>
            <person name="Miskei M."/>
            <person name="Molnar A.P."/>
            <person name="Mule G."/>
            <person name="Ngan C.Y."/>
            <person name="Orejas M."/>
            <person name="Orosz E."/>
            <person name="Ouedraogo J.P."/>
            <person name="Overkamp K.M."/>
            <person name="Park H.-S."/>
            <person name="Perrone G."/>
            <person name="Piumi F."/>
            <person name="Punt P.J."/>
            <person name="Ram A.F."/>
            <person name="Ramon A."/>
            <person name="Rauscher S."/>
            <person name="Record E."/>
            <person name="Riano-Pachon D.M."/>
            <person name="Robert V."/>
            <person name="Roehrig J."/>
            <person name="Ruller R."/>
            <person name="Salamov A."/>
            <person name="Salih N.S."/>
            <person name="Samson R.A."/>
            <person name="Sandor E."/>
            <person name="Sanguinetti M."/>
            <person name="Schuetze T."/>
            <person name="Sepcic K."/>
            <person name="Shelest E."/>
            <person name="Sherlock G."/>
            <person name="Sophianopoulou V."/>
            <person name="Squina F.M."/>
            <person name="Sun H."/>
            <person name="Susca A."/>
            <person name="Todd R.B."/>
            <person name="Tsang A."/>
            <person name="Unkles S.E."/>
            <person name="van de Wiele N."/>
            <person name="van Rossen-Uffink D."/>
            <person name="Oliveira J.V."/>
            <person name="Vesth T.C."/>
            <person name="Visser J."/>
            <person name="Yu J.-H."/>
            <person name="Zhou M."/>
            <person name="Andersen M.R."/>
            <person name="Archer D.B."/>
            <person name="Baker S.E."/>
            <person name="Benoit I."/>
            <person name="Brakhage A.A."/>
            <person name="Braus G.H."/>
            <person name="Fischer R."/>
            <person name="Frisvad J.C."/>
            <person name="Goldman G.H."/>
            <person name="Houbraken J."/>
            <person name="Oakley B."/>
            <person name="Pocsi I."/>
            <person name="Scazzocchio C."/>
            <person name="Seiboth B."/>
            <person name="vanKuyk P.A."/>
            <person name="Wortman J."/>
            <person name="Dyer P.S."/>
            <person name="Grigoriev I.V."/>
        </authorList>
    </citation>
    <scope>NUCLEOTIDE SEQUENCE [LARGE SCALE GENOMIC DNA]</scope>
    <source>
        <strain evidence="3">CBS 101740 / IMI 381727 / IBT 21946</strain>
    </source>
</reference>